<sequence length="258" mass="28752">MPPHTGLLRNETLILRWLFGYQDSDSLPSDVRQSQFPSKNPNGVRFLSIDIDSLQEHDGVIQNLHVGISVLDSESLKTPVTTEKQRIESHHYIVGNPKFARNKANKFLFGNPKTIPLSGLKDQLQLFTSNRDIILIFHGGHRELWALKALSINLNPLYTIDTVKAAQYPLQLSYRCSLEKLLLELKIPFTTLHNAGNDAHFVLRAVLMLAVQDAQRELALAPDALPAKLLNSRATAQAPWPSTKPGSEAVSQRTAAPQ</sequence>
<organism evidence="3 4">
    <name type="scientific">Phomopsis amygdali</name>
    <name type="common">Fusicoccum amygdali</name>
    <dbReference type="NCBI Taxonomy" id="1214568"/>
    <lineage>
        <taxon>Eukaryota</taxon>
        <taxon>Fungi</taxon>
        <taxon>Dikarya</taxon>
        <taxon>Ascomycota</taxon>
        <taxon>Pezizomycotina</taxon>
        <taxon>Sordariomycetes</taxon>
        <taxon>Sordariomycetidae</taxon>
        <taxon>Diaporthales</taxon>
        <taxon>Diaporthaceae</taxon>
        <taxon>Diaporthe</taxon>
    </lineage>
</organism>
<dbReference type="PANTHER" id="PTHR28083:SF1">
    <property type="entry name" value="GOOD FOR FULL DBP5 ACTIVITY PROTEIN 2"/>
    <property type="match status" value="1"/>
</dbReference>
<dbReference type="InterPro" id="IPR012337">
    <property type="entry name" value="RNaseH-like_sf"/>
</dbReference>
<dbReference type="InterPro" id="IPR040151">
    <property type="entry name" value="Gfd2/YDR514C-like"/>
</dbReference>
<dbReference type="Proteomes" id="UP001265746">
    <property type="component" value="Unassembled WGS sequence"/>
</dbReference>
<feature type="compositionally biased region" description="Polar residues" evidence="1">
    <location>
        <begin position="249"/>
        <end position="258"/>
    </location>
</feature>
<evidence type="ECO:0000256" key="1">
    <source>
        <dbReference type="SAM" id="MobiDB-lite"/>
    </source>
</evidence>
<evidence type="ECO:0000259" key="2">
    <source>
        <dbReference type="Pfam" id="PF21762"/>
    </source>
</evidence>
<keyword evidence="4" id="KW-1185">Reference proteome</keyword>
<evidence type="ECO:0000313" key="4">
    <source>
        <dbReference type="Proteomes" id="UP001265746"/>
    </source>
</evidence>
<evidence type="ECO:0000313" key="3">
    <source>
        <dbReference type="EMBL" id="KAK2613603.1"/>
    </source>
</evidence>
<gene>
    <name evidence="3" type="ORF">N8I77_000507</name>
</gene>
<dbReference type="SUPFAM" id="SSF53098">
    <property type="entry name" value="Ribonuclease H-like"/>
    <property type="match status" value="1"/>
</dbReference>
<name>A0AAD9SPK5_PHOAM</name>
<proteinExistence type="predicted"/>
<dbReference type="Pfam" id="PF21762">
    <property type="entry name" value="DEDDh_C"/>
    <property type="match status" value="1"/>
</dbReference>
<protein>
    <recommendedName>
        <fullName evidence="2">Gfd2/YDR514C-like C-terminal domain-containing protein</fullName>
    </recommendedName>
</protein>
<dbReference type="GO" id="GO:0005634">
    <property type="term" value="C:nucleus"/>
    <property type="evidence" value="ECO:0007669"/>
    <property type="project" value="TreeGrafter"/>
</dbReference>
<accession>A0AAD9SPK5</accession>
<feature type="region of interest" description="Disordered" evidence="1">
    <location>
        <begin position="235"/>
        <end position="258"/>
    </location>
</feature>
<feature type="domain" description="Gfd2/YDR514C-like C-terminal" evidence="2">
    <location>
        <begin position="46"/>
        <end position="208"/>
    </location>
</feature>
<dbReference type="EMBL" id="JAUJFL010000001">
    <property type="protein sequence ID" value="KAK2613603.1"/>
    <property type="molecule type" value="Genomic_DNA"/>
</dbReference>
<reference evidence="3" key="1">
    <citation type="submission" date="2023-06" db="EMBL/GenBank/DDBJ databases">
        <authorList>
            <person name="Noh H."/>
        </authorList>
    </citation>
    <scope>NUCLEOTIDE SEQUENCE</scope>
    <source>
        <strain evidence="3">DUCC20226</strain>
    </source>
</reference>
<dbReference type="AlphaFoldDB" id="A0AAD9SPK5"/>
<comment type="caution">
    <text evidence="3">The sequence shown here is derived from an EMBL/GenBank/DDBJ whole genome shotgun (WGS) entry which is preliminary data.</text>
</comment>
<dbReference type="PANTHER" id="PTHR28083">
    <property type="entry name" value="GOOD FOR FULL DBP5 ACTIVITY PROTEIN 2"/>
    <property type="match status" value="1"/>
</dbReference>
<dbReference type="InterPro" id="IPR048519">
    <property type="entry name" value="Gfd2/YDR514C-like_C"/>
</dbReference>